<dbReference type="Proteomes" id="UP000000543">
    <property type="component" value="Chromosome"/>
</dbReference>
<organism evidence="1 2">
    <name type="scientific">Staphylococcus haemolyticus (strain JCSC1435)</name>
    <dbReference type="NCBI Taxonomy" id="279808"/>
    <lineage>
        <taxon>Bacteria</taxon>
        <taxon>Bacillati</taxon>
        <taxon>Bacillota</taxon>
        <taxon>Bacilli</taxon>
        <taxon>Bacillales</taxon>
        <taxon>Staphylococcaceae</taxon>
        <taxon>Staphylococcus</taxon>
    </lineage>
</organism>
<dbReference type="HOGENOM" id="CLU_3405620_0_0_9"/>
<evidence type="ECO:0000313" key="2">
    <source>
        <dbReference type="Proteomes" id="UP000000543"/>
    </source>
</evidence>
<proteinExistence type="predicted"/>
<gene>
    <name evidence="1" type="ordered locus">SH0577</name>
</gene>
<dbReference type="AlphaFoldDB" id="Q4L8Y9"/>
<name>Q4L8Y9_STAHJ</name>
<protein>
    <submittedName>
        <fullName evidence="1">Uncharacterized protein</fullName>
    </submittedName>
</protein>
<evidence type="ECO:0000313" key="1">
    <source>
        <dbReference type="EMBL" id="BAE03886.1"/>
    </source>
</evidence>
<reference evidence="1 2" key="1">
    <citation type="journal article" date="2005" name="J. Bacteriol.">
        <title>Whole-genome sequencing of Staphylococcus haemolyticus uncovers the extreme plasticity of its genome and the evolution of human-colonizing staphylococcal species.</title>
        <authorList>
            <person name="Takeuchi F."/>
            <person name="Watanabe S."/>
            <person name="Baba T."/>
            <person name="Yuzawa H."/>
            <person name="Ito T."/>
            <person name="Morimoto Y."/>
            <person name="Kuroda M."/>
            <person name="Cui L."/>
            <person name="Takahashi M."/>
            <person name="Ankai A."/>
            <person name="Baba S."/>
            <person name="Fukui S."/>
            <person name="Lee J.C."/>
            <person name="Hiramatsu K."/>
        </authorList>
    </citation>
    <scope>NUCLEOTIDE SEQUENCE [LARGE SCALE GENOMIC DNA]</scope>
    <source>
        <strain evidence="1 2">JCSC1435</strain>
    </source>
</reference>
<dbReference type="KEGG" id="sha:SH0577"/>
<dbReference type="EMBL" id="AP006716">
    <property type="protein sequence ID" value="BAE03886.1"/>
    <property type="molecule type" value="Genomic_DNA"/>
</dbReference>
<sequence length="30" mass="3493">MQNVKPLQQVAFFINTDMTSIECNKKVSYD</sequence>
<accession>Q4L8Y9</accession>